<name>A0A6J5MAQ0_9CAUD</name>
<organism evidence="1">
    <name type="scientific">uncultured Caudovirales phage</name>
    <dbReference type="NCBI Taxonomy" id="2100421"/>
    <lineage>
        <taxon>Viruses</taxon>
        <taxon>Duplodnaviria</taxon>
        <taxon>Heunggongvirae</taxon>
        <taxon>Uroviricota</taxon>
        <taxon>Caudoviricetes</taxon>
        <taxon>Peduoviridae</taxon>
        <taxon>Maltschvirus</taxon>
        <taxon>Maltschvirus maltsch</taxon>
    </lineage>
</organism>
<reference evidence="1" key="1">
    <citation type="submission" date="2020-04" db="EMBL/GenBank/DDBJ databases">
        <authorList>
            <person name="Chiriac C."/>
            <person name="Salcher M."/>
            <person name="Ghai R."/>
            <person name="Kavagutti S V."/>
        </authorList>
    </citation>
    <scope>NUCLEOTIDE SEQUENCE</scope>
</reference>
<sequence length="65" mass="7190">MNNNDFNISITRTEALVLRDILRHINTSNAAVVDATFQMFHSLQNRLDAPRKACTNCTSNGAPVS</sequence>
<accession>A0A6J5MAQ0</accession>
<evidence type="ECO:0000313" key="2">
    <source>
        <dbReference type="EMBL" id="CAB4169640.1"/>
    </source>
</evidence>
<dbReference type="EMBL" id="LR797240">
    <property type="protein sequence ID" value="CAB4196302.1"/>
    <property type="molecule type" value="Genomic_DNA"/>
</dbReference>
<dbReference type="EMBL" id="LR796845">
    <property type="protein sequence ID" value="CAB4169640.1"/>
    <property type="molecule type" value="Genomic_DNA"/>
</dbReference>
<evidence type="ECO:0000313" key="3">
    <source>
        <dbReference type="EMBL" id="CAB4196302.1"/>
    </source>
</evidence>
<gene>
    <name evidence="3" type="ORF">UFOVP1296_72</name>
    <name evidence="1" type="ORF">UFOVP471_22</name>
    <name evidence="2" type="ORF">UFOVP890_72</name>
</gene>
<protein>
    <submittedName>
        <fullName evidence="1">Uncharacterized protein</fullName>
    </submittedName>
</protein>
<proteinExistence type="predicted"/>
<dbReference type="EMBL" id="LR796438">
    <property type="protein sequence ID" value="CAB4144135.1"/>
    <property type="molecule type" value="Genomic_DNA"/>
</dbReference>
<evidence type="ECO:0000313" key="1">
    <source>
        <dbReference type="EMBL" id="CAB4144135.1"/>
    </source>
</evidence>